<dbReference type="InterPro" id="IPR010642">
    <property type="entry name" value="Invasion_prot_B"/>
</dbReference>
<evidence type="ECO:0000313" key="1">
    <source>
        <dbReference type="EMBL" id="PRD41310.1"/>
    </source>
</evidence>
<dbReference type="AlphaFoldDB" id="A0A2S9ILA9"/>
<comment type="caution">
    <text evidence="1">The sequence shown here is derived from an EMBL/GenBank/DDBJ whole genome shotgun (WGS) entry which is preliminary data.</text>
</comment>
<organism evidence="1 2">
    <name type="scientific">Phyllobacterium phragmitis</name>
    <dbReference type="NCBI Taxonomy" id="2670329"/>
    <lineage>
        <taxon>Bacteria</taxon>
        <taxon>Pseudomonadati</taxon>
        <taxon>Pseudomonadota</taxon>
        <taxon>Alphaproteobacteria</taxon>
        <taxon>Hyphomicrobiales</taxon>
        <taxon>Phyllobacteriaceae</taxon>
        <taxon>Phyllobacterium</taxon>
    </lineage>
</organism>
<dbReference type="EMBL" id="PVBR01000022">
    <property type="protein sequence ID" value="PRD41310.1"/>
    <property type="molecule type" value="Genomic_DNA"/>
</dbReference>
<dbReference type="InterPro" id="IPR038696">
    <property type="entry name" value="IalB_sf"/>
</dbReference>
<proteinExistence type="predicted"/>
<reference evidence="1 2" key="1">
    <citation type="submission" date="2018-02" db="EMBL/GenBank/DDBJ databases">
        <title>The draft genome of Phyllobacterium sp. 1N-3.</title>
        <authorList>
            <person name="Liu L."/>
            <person name="Li L."/>
            <person name="Zhang X."/>
            <person name="Wang T."/>
            <person name="Liang L."/>
        </authorList>
    </citation>
    <scope>NUCLEOTIDE SEQUENCE [LARGE SCALE GENOMIC DNA]</scope>
    <source>
        <strain evidence="1 2">1N-3</strain>
    </source>
</reference>
<name>A0A2S9ILA9_9HYPH</name>
<dbReference type="Gene3D" id="2.60.40.1880">
    <property type="entry name" value="Invasion associated locus B (IalB) protein"/>
    <property type="match status" value="1"/>
</dbReference>
<dbReference type="Proteomes" id="UP000239434">
    <property type="component" value="Unassembled WGS sequence"/>
</dbReference>
<keyword evidence="2" id="KW-1185">Reference proteome</keyword>
<sequence length="169" mass="17479">MMVVAALTVPAPAQEVSLPGGASTLNETHGAWTVTCAIATQGDGERAKRCALSQTQLHGQTRQRALAIELLPEEDGVDGTLVLPFGLALASGVTYQLDEGEAGAPQHFRTCLPAGCLIDIAFDARTVASLKTGDVLKVKATADGGQEMVLSISLTGFSSAYDRVVALTP</sequence>
<protein>
    <submittedName>
        <fullName evidence="1">Invasion-like protein</fullName>
    </submittedName>
</protein>
<dbReference type="Pfam" id="PF06776">
    <property type="entry name" value="IalB"/>
    <property type="match status" value="1"/>
</dbReference>
<accession>A0A2S9ILA9</accession>
<evidence type="ECO:0000313" key="2">
    <source>
        <dbReference type="Proteomes" id="UP000239434"/>
    </source>
</evidence>
<gene>
    <name evidence="1" type="ORF">C5748_22645</name>
</gene>